<dbReference type="AlphaFoldDB" id="A0A2Z6NNK0"/>
<reference evidence="4" key="1">
    <citation type="journal article" date="2017" name="Front. Plant Sci.">
        <title>Climate Clever Clovers: New Paradigm to Reduce the Environmental Footprint of Ruminants by Breeding Low Methanogenic Forages Utilizing Haplotype Variation.</title>
        <authorList>
            <person name="Kaur P."/>
            <person name="Appels R."/>
            <person name="Bayer P.E."/>
            <person name="Keeble-Gagnere G."/>
            <person name="Wang J."/>
            <person name="Hirakawa H."/>
            <person name="Shirasawa K."/>
            <person name="Vercoe P."/>
            <person name="Stefanova K."/>
            <person name="Durmic Z."/>
            <person name="Nichols P."/>
            <person name="Revell C."/>
            <person name="Isobe S.N."/>
            <person name="Edwards D."/>
            <person name="Erskine W."/>
        </authorList>
    </citation>
    <scope>NUCLEOTIDE SEQUENCE [LARGE SCALE GENOMIC DNA]</scope>
    <source>
        <strain evidence="4">cv. Daliak</strain>
    </source>
</reference>
<name>A0A2Z6NNK0_TRISU</name>
<dbReference type="InterPro" id="IPR046848">
    <property type="entry name" value="E_motif"/>
</dbReference>
<dbReference type="PANTHER" id="PTHR47926">
    <property type="entry name" value="PENTATRICOPEPTIDE REPEAT-CONTAINING PROTEIN"/>
    <property type="match status" value="1"/>
</dbReference>
<dbReference type="Pfam" id="PF01535">
    <property type="entry name" value="PPR"/>
    <property type="match status" value="4"/>
</dbReference>
<feature type="repeat" description="PPR" evidence="2">
    <location>
        <begin position="135"/>
        <end position="169"/>
    </location>
</feature>
<keyword evidence="4" id="KW-1185">Reference proteome</keyword>
<dbReference type="PANTHER" id="PTHR47926:SF404">
    <property type="entry name" value="(PPR) REPEAT-CONTAINING PROTEIN, PUTATIVE-RELATED"/>
    <property type="match status" value="1"/>
</dbReference>
<dbReference type="Pfam" id="PF20431">
    <property type="entry name" value="E_motif"/>
    <property type="match status" value="1"/>
</dbReference>
<dbReference type="Gene3D" id="1.25.40.10">
    <property type="entry name" value="Tetratricopeptide repeat domain"/>
    <property type="match status" value="2"/>
</dbReference>
<sequence length="230" mass="25869">MPERNVVSWTAMLSGFADAGRIEDARKMIVNSWKLDDYDGRLGRSLVRMYSVCGLMDSARSVFEGDLKICDDQSLNSMINGYVQAGQLDKAQELFAMVPIRNKVSSTCMISGYLSVGQVLKACNLFDDMPDSDKDSIAWTSMIYGYVQNELIAEAISLFAKMMAQGHVTLCNIYAANDRHIEETTLRREMRMKGVRKTPGCSWILVKGRVHVFSLGDRLEPQGEYMLLHI</sequence>
<dbReference type="InterPro" id="IPR046960">
    <property type="entry name" value="PPR_At4g14850-like_plant"/>
</dbReference>
<dbReference type="PROSITE" id="PS51375">
    <property type="entry name" value="PPR"/>
    <property type="match status" value="2"/>
</dbReference>
<evidence type="ECO:0000313" key="4">
    <source>
        <dbReference type="Proteomes" id="UP000242715"/>
    </source>
</evidence>
<proteinExistence type="predicted"/>
<dbReference type="Proteomes" id="UP000242715">
    <property type="component" value="Unassembled WGS sequence"/>
</dbReference>
<evidence type="ECO:0000256" key="1">
    <source>
        <dbReference type="ARBA" id="ARBA00022737"/>
    </source>
</evidence>
<evidence type="ECO:0000313" key="3">
    <source>
        <dbReference type="EMBL" id="GAU38200.1"/>
    </source>
</evidence>
<dbReference type="NCBIfam" id="TIGR00756">
    <property type="entry name" value="PPR"/>
    <property type="match status" value="4"/>
</dbReference>
<evidence type="ECO:0000256" key="2">
    <source>
        <dbReference type="PROSITE-ProRule" id="PRU00708"/>
    </source>
</evidence>
<protein>
    <recommendedName>
        <fullName evidence="5">Pentatricopeptide repeat-containing protein</fullName>
    </recommendedName>
</protein>
<feature type="repeat" description="PPR" evidence="2">
    <location>
        <begin position="71"/>
        <end position="105"/>
    </location>
</feature>
<dbReference type="InterPro" id="IPR002885">
    <property type="entry name" value="PPR_rpt"/>
</dbReference>
<accession>A0A2Z6NNK0</accession>
<organism evidence="3 4">
    <name type="scientific">Trifolium subterraneum</name>
    <name type="common">Subterranean clover</name>
    <dbReference type="NCBI Taxonomy" id="3900"/>
    <lineage>
        <taxon>Eukaryota</taxon>
        <taxon>Viridiplantae</taxon>
        <taxon>Streptophyta</taxon>
        <taxon>Embryophyta</taxon>
        <taxon>Tracheophyta</taxon>
        <taxon>Spermatophyta</taxon>
        <taxon>Magnoliopsida</taxon>
        <taxon>eudicotyledons</taxon>
        <taxon>Gunneridae</taxon>
        <taxon>Pentapetalae</taxon>
        <taxon>rosids</taxon>
        <taxon>fabids</taxon>
        <taxon>Fabales</taxon>
        <taxon>Fabaceae</taxon>
        <taxon>Papilionoideae</taxon>
        <taxon>50 kb inversion clade</taxon>
        <taxon>NPAAA clade</taxon>
        <taxon>Hologalegina</taxon>
        <taxon>IRL clade</taxon>
        <taxon>Trifolieae</taxon>
        <taxon>Trifolium</taxon>
    </lineage>
</organism>
<keyword evidence="1" id="KW-0677">Repeat</keyword>
<evidence type="ECO:0008006" key="5">
    <source>
        <dbReference type="Google" id="ProtNLM"/>
    </source>
</evidence>
<dbReference type="GO" id="GO:0009451">
    <property type="term" value="P:RNA modification"/>
    <property type="evidence" value="ECO:0007669"/>
    <property type="project" value="InterPro"/>
</dbReference>
<dbReference type="EMBL" id="DF973706">
    <property type="protein sequence ID" value="GAU38200.1"/>
    <property type="molecule type" value="Genomic_DNA"/>
</dbReference>
<dbReference type="OrthoDB" id="757703at2759"/>
<dbReference type="GO" id="GO:0003723">
    <property type="term" value="F:RNA binding"/>
    <property type="evidence" value="ECO:0007669"/>
    <property type="project" value="InterPro"/>
</dbReference>
<dbReference type="InterPro" id="IPR011990">
    <property type="entry name" value="TPR-like_helical_dom_sf"/>
</dbReference>
<gene>
    <name evidence="3" type="ORF">TSUD_226210</name>
</gene>